<proteinExistence type="predicted"/>
<dbReference type="EMBL" id="LR862141">
    <property type="protein sequence ID" value="CAD1821515.1"/>
    <property type="molecule type" value="Genomic_DNA"/>
</dbReference>
<sequence length="226" mass="25099">MIHLPPRWKLLRQLLRYNILKIYQDRLNLYRKALLLDTLVAHRGWLQELGDSLIAGLGGFRLIQQGLALLRDPSLLPGFSIRVRWIPGVVLECIYARAGMPSLFLQQSLGCFGLSGAVGVDGGPRFLFLVSDCAEGTCLIELDRDTLHIRLGSSHECHSGDGRCAFALMSFVQSRRLRLLLLLILIVARASRIRAFQSSRRARGAPVTVGIGSSNAFHIMEIVGQL</sequence>
<reference evidence="1" key="1">
    <citation type="submission" date="2020-07" db="EMBL/GenBank/DDBJ databases">
        <authorList>
            <person name="Lin J."/>
        </authorList>
    </citation>
    <scope>NUCLEOTIDE SEQUENCE</scope>
</reference>
<gene>
    <name evidence="1" type="ORF">CB5_LOCUS4726</name>
</gene>
<accession>A0A6V7NSH0</accession>
<protein>
    <submittedName>
        <fullName evidence="1">Uncharacterized protein</fullName>
    </submittedName>
</protein>
<name>A0A6V7NSH0_ANACO</name>
<dbReference type="AlphaFoldDB" id="A0A6V7NSH0"/>
<evidence type="ECO:0000313" key="1">
    <source>
        <dbReference type="EMBL" id="CAD1821515.1"/>
    </source>
</evidence>
<organism evidence="1">
    <name type="scientific">Ananas comosus var. bracteatus</name>
    <name type="common">red pineapple</name>
    <dbReference type="NCBI Taxonomy" id="296719"/>
    <lineage>
        <taxon>Eukaryota</taxon>
        <taxon>Viridiplantae</taxon>
        <taxon>Streptophyta</taxon>
        <taxon>Embryophyta</taxon>
        <taxon>Tracheophyta</taxon>
        <taxon>Spermatophyta</taxon>
        <taxon>Magnoliopsida</taxon>
        <taxon>Liliopsida</taxon>
        <taxon>Poales</taxon>
        <taxon>Bromeliaceae</taxon>
        <taxon>Bromelioideae</taxon>
        <taxon>Ananas</taxon>
    </lineage>
</organism>